<gene>
    <name evidence="8" type="ORF">M9189_11625</name>
</gene>
<dbReference type="RefSeq" id="WP_250723438.1">
    <property type="nucleotide sequence ID" value="NZ_CP098400.1"/>
</dbReference>
<dbReference type="Gene3D" id="1.20.1600.10">
    <property type="entry name" value="Outer membrane efflux proteins (OEP)"/>
    <property type="match status" value="1"/>
</dbReference>
<keyword evidence="6" id="KW-0472">Membrane</keyword>
<dbReference type="KEGG" id="alkq:M9189_11625"/>
<dbReference type="GO" id="GO:0015288">
    <property type="term" value="F:porin activity"/>
    <property type="evidence" value="ECO:0007669"/>
    <property type="project" value="TreeGrafter"/>
</dbReference>
<keyword evidence="3" id="KW-0813">Transport</keyword>
<dbReference type="GO" id="GO:0015562">
    <property type="term" value="F:efflux transmembrane transporter activity"/>
    <property type="evidence" value="ECO:0007669"/>
    <property type="project" value="InterPro"/>
</dbReference>
<evidence type="ECO:0000256" key="7">
    <source>
        <dbReference type="ARBA" id="ARBA00023237"/>
    </source>
</evidence>
<evidence type="ECO:0000313" key="9">
    <source>
        <dbReference type="Proteomes" id="UP001056426"/>
    </source>
</evidence>
<accession>A0A9J6ZP76</accession>
<evidence type="ECO:0000256" key="6">
    <source>
        <dbReference type="ARBA" id="ARBA00023136"/>
    </source>
</evidence>
<keyword evidence="7" id="KW-0998">Cell outer membrane</keyword>
<keyword evidence="9" id="KW-1185">Reference proteome</keyword>
<comment type="similarity">
    <text evidence="2">Belongs to the outer membrane factor (OMF) (TC 1.B.17) family.</text>
</comment>
<evidence type="ECO:0000256" key="2">
    <source>
        <dbReference type="ARBA" id="ARBA00007613"/>
    </source>
</evidence>
<dbReference type="InterPro" id="IPR051906">
    <property type="entry name" value="TolC-like"/>
</dbReference>
<proteinExistence type="inferred from homology"/>
<keyword evidence="5" id="KW-0812">Transmembrane</keyword>
<evidence type="ECO:0000313" key="8">
    <source>
        <dbReference type="EMBL" id="URW79501.1"/>
    </source>
</evidence>
<evidence type="ECO:0000256" key="4">
    <source>
        <dbReference type="ARBA" id="ARBA00022452"/>
    </source>
</evidence>
<evidence type="ECO:0000256" key="3">
    <source>
        <dbReference type="ARBA" id="ARBA00022448"/>
    </source>
</evidence>
<reference evidence="8" key="1">
    <citation type="submission" date="2022-05" db="EMBL/GenBank/DDBJ databases">
        <authorList>
            <person name="Sun X."/>
        </authorList>
    </citation>
    <scope>NUCLEOTIDE SEQUENCE</scope>
    <source>
        <strain evidence="8">Ai-910</strain>
    </source>
</reference>
<evidence type="ECO:0000256" key="5">
    <source>
        <dbReference type="ARBA" id="ARBA00022692"/>
    </source>
</evidence>
<keyword evidence="4" id="KW-1134">Transmembrane beta strand</keyword>
<organism evidence="8 9">
    <name type="scientific">Xiashengella succiniciproducens</name>
    <dbReference type="NCBI Taxonomy" id="2949635"/>
    <lineage>
        <taxon>Bacteria</taxon>
        <taxon>Pseudomonadati</taxon>
        <taxon>Bacteroidota</taxon>
        <taxon>Bacteroidia</taxon>
        <taxon>Marinilabiliales</taxon>
        <taxon>Marinilabiliaceae</taxon>
        <taxon>Xiashengella</taxon>
    </lineage>
</organism>
<reference evidence="8" key="2">
    <citation type="submission" date="2022-06" db="EMBL/GenBank/DDBJ databases">
        <title>Xiashengella guii gen. nov. sp. nov., a bacterium isolated form anaerobic digestion tank.</title>
        <authorList>
            <person name="Huang H."/>
        </authorList>
    </citation>
    <scope>NUCLEOTIDE SEQUENCE</scope>
    <source>
        <strain evidence="8">Ai-910</strain>
    </source>
</reference>
<protein>
    <submittedName>
        <fullName evidence="8">TolC family protein</fullName>
    </submittedName>
</protein>
<dbReference type="AlphaFoldDB" id="A0A9J6ZP76"/>
<dbReference type="Pfam" id="PF02321">
    <property type="entry name" value="OEP"/>
    <property type="match status" value="2"/>
</dbReference>
<sequence>MKRVIVSVVFLQALCGILAQEAKHTLTFVEAVETALSNNESIRQAVLHRRQAEAEIKANRTLRLPQVSLNASYVILSDDISIDMTGVRDAITPLYSALSQYGNFSGVPNPDPNTSGMMPVLPDNISTEAVRGQLAEGLVKVQGAEWDKLIQKQQFGTVSAGVTWPLFTGGKINAANNAARIRLDEAVEMEREKTAALLSELVERYFGLSLAIEAANVRLDVLKAMEEHLADAQKLFDEGMLARAELLHAQVYHAEAEREYRKAARQVDLLNKALANTLADSTGISYLPVTPLFYNESVEPAEFFKLQSVQNNPLLRQVYAKQGLAGQAAKAERSDLMPTVAAFGLYNIADYDLSPQVSDYVAGITLSWKIFGGTSARHKYKAARLLEDQVEQAKNKAVRDIEMGIEKYHQELYMAVEQLHELKTAAEFADEYYRVRLNAFSEGLASSTDVTDASLAVAKVRVEQLQAKYNYDLTLARLLELAGIPEYFNTYMNTGVK</sequence>
<dbReference type="PANTHER" id="PTHR30026">
    <property type="entry name" value="OUTER MEMBRANE PROTEIN TOLC"/>
    <property type="match status" value="1"/>
</dbReference>
<dbReference type="GO" id="GO:1990281">
    <property type="term" value="C:efflux pump complex"/>
    <property type="evidence" value="ECO:0007669"/>
    <property type="project" value="TreeGrafter"/>
</dbReference>
<dbReference type="PANTHER" id="PTHR30026:SF5">
    <property type="entry name" value="ABC-TYPE EFFLUX SYSTEM SECRETIN COMPONENT"/>
    <property type="match status" value="1"/>
</dbReference>
<dbReference type="GO" id="GO:0009279">
    <property type="term" value="C:cell outer membrane"/>
    <property type="evidence" value="ECO:0007669"/>
    <property type="project" value="UniProtKB-SubCell"/>
</dbReference>
<name>A0A9J6ZP76_9BACT</name>
<dbReference type="SUPFAM" id="SSF56954">
    <property type="entry name" value="Outer membrane efflux proteins (OEP)"/>
    <property type="match status" value="1"/>
</dbReference>
<dbReference type="InterPro" id="IPR003423">
    <property type="entry name" value="OMP_efflux"/>
</dbReference>
<comment type="subcellular location">
    <subcellularLocation>
        <location evidence="1">Cell outer membrane</location>
    </subcellularLocation>
</comment>
<dbReference type="EMBL" id="CP098400">
    <property type="protein sequence ID" value="URW79501.1"/>
    <property type="molecule type" value="Genomic_DNA"/>
</dbReference>
<evidence type="ECO:0000256" key="1">
    <source>
        <dbReference type="ARBA" id="ARBA00004442"/>
    </source>
</evidence>
<dbReference type="Proteomes" id="UP001056426">
    <property type="component" value="Chromosome"/>
</dbReference>